<evidence type="ECO:0000256" key="2">
    <source>
        <dbReference type="ARBA" id="ARBA00022980"/>
    </source>
</evidence>
<evidence type="ECO:0000256" key="3">
    <source>
        <dbReference type="ARBA" id="ARBA00023274"/>
    </source>
</evidence>
<comment type="similarity">
    <text evidence="1">Belongs to the universal ribosomal protein uL15 family.</text>
</comment>
<keyword evidence="3" id="KW-0687">Ribonucleoprotein</keyword>
<evidence type="ECO:0000313" key="5">
    <source>
        <dbReference type="EMBL" id="KAK7756268.1"/>
    </source>
</evidence>
<dbReference type="InterPro" id="IPR021131">
    <property type="entry name" value="Ribosomal_uL15/eL18"/>
</dbReference>
<proteinExistence type="inferred from homology"/>
<accession>A0AAN9UXP7</accession>
<gene>
    <name evidence="5" type="primary">MRPL10_1</name>
    <name evidence="5" type="ORF">SLS62_001864</name>
</gene>
<dbReference type="AlphaFoldDB" id="A0AAN9UXP7"/>
<evidence type="ECO:0000259" key="4">
    <source>
        <dbReference type="Pfam" id="PF00828"/>
    </source>
</evidence>
<dbReference type="SUPFAM" id="SSF52080">
    <property type="entry name" value="Ribosomal proteins L15p and L18e"/>
    <property type="match status" value="1"/>
</dbReference>
<name>A0AAN9UXP7_9PEZI</name>
<dbReference type="EMBL" id="JAKJXP020000008">
    <property type="protein sequence ID" value="KAK7756268.1"/>
    <property type="molecule type" value="Genomic_DNA"/>
</dbReference>
<evidence type="ECO:0000313" key="6">
    <source>
        <dbReference type="Proteomes" id="UP001320420"/>
    </source>
</evidence>
<dbReference type="InterPro" id="IPR036227">
    <property type="entry name" value="Ribosomal_uL15/eL18_sf"/>
</dbReference>
<evidence type="ECO:0000256" key="1">
    <source>
        <dbReference type="ARBA" id="ARBA00007320"/>
    </source>
</evidence>
<dbReference type="Proteomes" id="UP001320420">
    <property type="component" value="Unassembled WGS sequence"/>
</dbReference>
<keyword evidence="2" id="KW-0689">Ribosomal protein</keyword>
<organism evidence="5 6">
    <name type="scientific">Diatrype stigma</name>
    <dbReference type="NCBI Taxonomy" id="117547"/>
    <lineage>
        <taxon>Eukaryota</taxon>
        <taxon>Fungi</taxon>
        <taxon>Dikarya</taxon>
        <taxon>Ascomycota</taxon>
        <taxon>Pezizomycotina</taxon>
        <taxon>Sordariomycetes</taxon>
        <taxon>Xylariomycetidae</taxon>
        <taxon>Xylariales</taxon>
        <taxon>Diatrypaceae</taxon>
        <taxon>Diatrype</taxon>
    </lineage>
</organism>
<protein>
    <submittedName>
        <fullName evidence="5">YmL10</fullName>
    </submittedName>
</protein>
<sequence>MENQAAVMAEVNVDKLQDWIDAGRIDPTKPITPKELHQSNLVGTIRDGIKLLGRGGAEGTLKQPINIVVSRASASAIAAVEQAGGRIMTRYYTKAAIQRLVEGKSVNTTVPLPTGPEHVKPVLKDMRKRGFTYRLPDPTARWDIEYYRDPAHRGYLSHTLKRGQSPSLYFKVPEAQLKKRGKKKAKQEETKLWEKL</sequence>
<feature type="domain" description="Large ribosomal subunit protein uL15/eL18" evidence="4">
    <location>
        <begin position="10"/>
        <end position="87"/>
    </location>
</feature>
<dbReference type="Pfam" id="PF00828">
    <property type="entry name" value="Ribosomal_L27A"/>
    <property type="match status" value="1"/>
</dbReference>
<dbReference type="PANTHER" id="PTHR12934">
    <property type="entry name" value="50S RIBOSOMAL PROTEIN L15"/>
    <property type="match status" value="1"/>
</dbReference>
<comment type="caution">
    <text evidence="5">The sequence shown here is derived from an EMBL/GenBank/DDBJ whole genome shotgun (WGS) entry which is preliminary data.</text>
</comment>
<dbReference type="GO" id="GO:0005762">
    <property type="term" value="C:mitochondrial large ribosomal subunit"/>
    <property type="evidence" value="ECO:0007669"/>
    <property type="project" value="TreeGrafter"/>
</dbReference>
<dbReference type="GO" id="GO:0006412">
    <property type="term" value="P:translation"/>
    <property type="evidence" value="ECO:0007669"/>
    <property type="project" value="InterPro"/>
</dbReference>
<reference evidence="5 6" key="1">
    <citation type="submission" date="2024-02" db="EMBL/GenBank/DDBJ databases">
        <title>De novo assembly and annotation of 12 fungi associated with fruit tree decline syndrome in Ontario, Canada.</title>
        <authorList>
            <person name="Sulman M."/>
            <person name="Ellouze W."/>
            <person name="Ilyukhin E."/>
        </authorList>
    </citation>
    <scope>NUCLEOTIDE SEQUENCE [LARGE SCALE GENOMIC DNA]</scope>
    <source>
        <strain evidence="5 6">M11/M66-122</strain>
    </source>
</reference>
<dbReference type="GO" id="GO:0003735">
    <property type="term" value="F:structural constituent of ribosome"/>
    <property type="evidence" value="ECO:0007669"/>
    <property type="project" value="InterPro"/>
</dbReference>
<keyword evidence="6" id="KW-1185">Reference proteome</keyword>
<dbReference type="InterPro" id="IPR005749">
    <property type="entry name" value="Ribosomal_uL15_bac-type"/>
</dbReference>
<dbReference type="Gene3D" id="3.100.10.10">
    <property type="match status" value="1"/>
</dbReference>
<dbReference type="PANTHER" id="PTHR12934:SF11">
    <property type="entry name" value="LARGE RIBOSOMAL SUBUNIT PROTEIN UL15M"/>
    <property type="match status" value="1"/>
</dbReference>